<dbReference type="EMBL" id="CP039865">
    <property type="protein sequence ID" value="QCK87935.1"/>
    <property type="molecule type" value="Genomic_DNA"/>
</dbReference>
<dbReference type="SUPFAM" id="SSF54631">
    <property type="entry name" value="CBS-domain pair"/>
    <property type="match status" value="1"/>
</dbReference>
<dbReference type="Gene3D" id="3.10.580.10">
    <property type="entry name" value="CBS-domain"/>
    <property type="match status" value="1"/>
</dbReference>
<reference evidence="4 5" key="1">
    <citation type="submission" date="2019-04" db="EMBL/GenBank/DDBJ databases">
        <title>Phreatobacter aquaticus sp. nov.</title>
        <authorList>
            <person name="Choi A."/>
            <person name="Baek K."/>
        </authorList>
    </citation>
    <scope>NUCLEOTIDE SEQUENCE [LARGE SCALE GENOMIC DNA]</scope>
    <source>
        <strain evidence="4 5">NMCR1094</strain>
    </source>
</reference>
<dbReference type="Proteomes" id="UP000298588">
    <property type="component" value="Chromosome"/>
</dbReference>
<gene>
    <name evidence="4" type="ORF">E8L99_20345</name>
</gene>
<name>A0A4D7QLC8_9HYPH</name>
<dbReference type="Pfam" id="PF00571">
    <property type="entry name" value="CBS"/>
    <property type="match status" value="2"/>
</dbReference>
<dbReference type="InterPro" id="IPR046342">
    <property type="entry name" value="CBS_dom_sf"/>
</dbReference>
<dbReference type="PANTHER" id="PTHR43080:SF2">
    <property type="entry name" value="CBS DOMAIN-CONTAINING PROTEIN"/>
    <property type="match status" value="1"/>
</dbReference>
<dbReference type="AlphaFoldDB" id="A0A4D7QLC8"/>
<dbReference type="CDD" id="cd04623">
    <property type="entry name" value="CBS_pair_bac_euk"/>
    <property type="match status" value="1"/>
</dbReference>
<feature type="domain" description="CBS" evidence="3">
    <location>
        <begin position="76"/>
        <end position="131"/>
    </location>
</feature>
<keyword evidence="1 2" id="KW-0129">CBS domain</keyword>
<sequence>MNVRSILEAKGRSVATISPDATLADASHMLAQKKIGAIVVTATGMSVAGILSERDIVRAISERGAAALDRTVGDTMTRNVITCSEADTLGQLMETMTAGKFRHLPVVETGRLVGIMSIGDVVKWRLAEMESETSALKDYIMNS</sequence>
<evidence type="ECO:0000256" key="1">
    <source>
        <dbReference type="ARBA" id="ARBA00023122"/>
    </source>
</evidence>
<dbReference type="SMART" id="SM00116">
    <property type="entry name" value="CBS"/>
    <property type="match status" value="2"/>
</dbReference>
<dbReference type="OrthoDB" id="9807125at2"/>
<evidence type="ECO:0000259" key="3">
    <source>
        <dbReference type="PROSITE" id="PS51371"/>
    </source>
</evidence>
<feature type="domain" description="CBS" evidence="3">
    <location>
        <begin position="10"/>
        <end position="68"/>
    </location>
</feature>
<dbReference type="KEGG" id="paqt:E8L99_20345"/>
<dbReference type="InterPro" id="IPR044725">
    <property type="entry name" value="CBSX3_CBS_dom"/>
</dbReference>
<dbReference type="PROSITE" id="PS51371">
    <property type="entry name" value="CBS"/>
    <property type="match status" value="2"/>
</dbReference>
<dbReference type="PANTHER" id="PTHR43080">
    <property type="entry name" value="CBS DOMAIN-CONTAINING PROTEIN CBSX3, MITOCHONDRIAL"/>
    <property type="match status" value="1"/>
</dbReference>
<evidence type="ECO:0000256" key="2">
    <source>
        <dbReference type="PROSITE-ProRule" id="PRU00703"/>
    </source>
</evidence>
<evidence type="ECO:0000313" key="5">
    <source>
        <dbReference type="Proteomes" id="UP000298588"/>
    </source>
</evidence>
<evidence type="ECO:0000313" key="4">
    <source>
        <dbReference type="EMBL" id="QCK87935.1"/>
    </source>
</evidence>
<accession>A0A4D7QLC8</accession>
<organism evidence="4 5">
    <name type="scientific">Phreatobacter aquaticus</name>
    <dbReference type="NCBI Taxonomy" id="2570229"/>
    <lineage>
        <taxon>Bacteria</taxon>
        <taxon>Pseudomonadati</taxon>
        <taxon>Pseudomonadota</taxon>
        <taxon>Alphaproteobacteria</taxon>
        <taxon>Hyphomicrobiales</taxon>
        <taxon>Phreatobacteraceae</taxon>
        <taxon>Phreatobacter</taxon>
    </lineage>
</organism>
<proteinExistence type="predicted"/>
<keyword evidence="5" id="KW-1185">Reference proteome</keyword>
<dbReference type="InterPro" id="IPR000644">
    <property type="entry name" value="CBS_dom"/>
</dbReference>
<dbReference type="InterPro" id="IPR051257">
    <property type="entry name" value="Diverse_CBS-Domain"/>
</dbReference>
<protein>
    <submittedName>
        <fullName evidence="4">CBS domain-containing protein</fullName>
    </submittedName>
</protein>
<dbReference type="RefSeq" id="WP_137101263.1">
    <property type="nucleotide sequence ID" value="NZ_CP039865.1"/>
</dbReference>